<dbReference type="InterPro" id="IPR047767">
    <property type="entry name" value="PSP1-like"/>
</dbReference>
<organism evidence="2 3">
    <name type="scientific">Candidatus Entotheonella gemina</name>
    <dbReference type="NCBI Taxonomy" id="1429439"/>
    <lineage>
        <taxon>Bacteria</taxon>
        <taxon>Pseudomonadati</taxon>
        <taxon>Nitrospinota/Tectimicrobiota group</taxon>
        <taxon>Candidatus Tectimicrobiota</taxon>
        <taxon>Candidatus Entotheonellia</taxon>
        <taxon>Candidatus Entotheonellales</taxon>
        <taxon>Candidatus Entotheonellaceae</taxon>
        <taxon>Candidatus Entotheonella</taxon>
    </lineage>
</organism>
<protein>
    <recommendedName>
        <fullName evidence="1">PSP1 C-terminal domain-containing protein</fullName>
    </recommendedName>
</protein>
<keyword evidence="3" id="KW-1185">Reference proteome</keyword>
<dbReference type="EMBL" id="AZHX01000349">
    <property type="protein sequence ID" value="ETX07888.1"/>
    <property type="molecule type" value="Genomic_DNA"/>
</dbReference>
<gene>
    <name evidence="2" type="ORF">ETSY2_08630</name>
</gene>
<accession>W4MCF2</accession>
<dbReference type="InterPro" id="IPR007557">
    <property type="entry name" value="PSP1_C"/>
</dbReference>
<dbReference type="GO" id="GO:0005737">
    <property type="term" value="C:cytoplasm"/>
    <property type="evidence" value="ECO:0007669"/>
    <property type="project" value="TreeGrafter"/>
</dbReference>
<dbReference type="AlphaFoldDB" id="W4MCF2"/>
<comment type="caution">
    <text evidence="2">The sequence shown here is derived from an EMBL/GenBank/DDBJ whole genome shotgun (WGS) entry which is preliminary data.</text>
</comment>
<dbReference type="Proteomes" id="UP000019140">
    <property type="component" value="Unassembled WGS sequence"/>
</dbReference>
<dbReference type="PATRIC" id="fig|1429439.4.peg.1481"/>
<sequence length="286" mass="31562">MDIVGIRFKPAGKILQYAAEGLSLQRGDKCVAESENGVEIATVVLPPEERDVEAEQTSIKPIMRQATVDDLEQAEGYRTLAQEAFTLCRQRIAEMHMPMKLIEVEYTLDGRKAIFYFTAEGRVDFRQLVRSLASSLQTRIEMRQIGVRDEAKKLGGYGTCGRPLCCSTFLTEFAPISVRMAKEQGLALNPSRISGVCGRLKCCLAYEIPVYKAIRDALPRVGERYDTEEGPGRVTDVTVMGEAFEVELDETGERIFVRLPSADERNYYCDGSKCGGCGTGGCGAKA</sequence>
<dbReference type="HOGENOM" id="CLU_033149_2_0_7"/>
<dbReference type="PROSITE" id="PS51411">
    <property type="entry name" value="PSP1_C"/>
    <property type="match status" value="1"/>
</dbReference>
<reference evidence="2 3" key="1">
    <citation type="journal article" date="2014" name="Nature">
        <title>An environmental bacterial taxon with a large and distinct metabolic repertoire.</title>
        <authorList>
            <person name="Wilson M.C."/>
            <person name="Mori T."/>
            <person name="Ruckert C."/>
            <person name="Uria A.R."/>
            <person name="Helf M.J."/>
            <person name="Takada K."/>
            <person name="Gernert C."/>
            <person name="Steffens U.A."/>
            <person name="Heycke N."/>
            <person name="Schmitt S."/>
            <person name="Rinke C."/>
            <person name="Helfrich E.J."/>
            <person name="Brachmann A.O."/>
            <person name="Gurgui C."/>
            <person name="Wakimoto T."/>
            <person name="Kracht M."/>
            <person name="Crusemann M."/>
            <person name="Hentschel U."/>
            <person name="Abe I."/>
            <person name="Matsunaga S."/>
            <person name="Kalinowski J."/>
            <person name="Takeyama H."/>
            <person name="Piel J."/>
        </authorList>
    </citation>
    <scope>NUCLEOTIDE SEQUENCE [LARGE SCALE GENOMIC DNA]</scope>
    <source>
        <strain evidence="3">TSY2</strain>
    </source>
</reference>
<feature type="domain" description="PSP1 C-terminal" evidence="1">
    <location>
        <begin position="60"/>
        <end position="145"/>
    </location>
</feature>
<dbReference type="PANTHER" id="PTHR43830">
    <property type="entry name" value="PROTEIN PSP1"/>
    <property type="match status" value="1"/>
</dbReference>
<evidence type="ECO:0000313" key="3">
    <source>
        <dbReference type="Proteomes" id="UP000019140"/>
    </source>
</evidence>
<proteinExistence type="predicted"/>
<name>W4MCF2_9BACT</name>
<evidence type="ECO:0000313" key="2">
    <source>
        <dbReference type="EMBL" id="ETX07888.1"/>
    </source>
</evidence>
<evidence type="ECO:0000259" key="1">
    <source>
        <dbReference type="PROSITE" id="PS51411"/>
    </source>
</evidence>
<dbReference type="NCBIfam" id="NF041131">
    <property type="entry name" value="RicT_YaaT_fam"/>
    <property type="match status" value="1"/>
</dbReference>
<dbReference type="PANTHER" id="PTHR43830:SF3">
    <property type="entry name" value="PROTEIN PSP1"/>
    <property type="match status" value="1"/>
</dbReference>
<dbReference type="Pfam" id="PF04468">
    <property type="entry name" value="PSP1"/>
    <property type="match status" value="1"/>
</dbReference>